<dbReference type="GO" id="GO:0046961">
    <property type="term" value="F:proton-transporting ATPase activity, rotational mechanism"/>
    <property type="evidence" value="ECO:0007669"/>
    <property type="project" value="InterPro"/>
</dbReference>
<evidence type="ECO:0000313" key="5">
    <source>
        <dbReference type="Proteomes" id="UP001138768"/>
    </source>
</evidence>
<gene>
    <name evidence="4" type="ORF">CKO42_02560</name>
</gene>
<dbReference type="InterPro" id="IPR035067">
    <property type="entry name" value="V-type_ATPase_csu/dsu"/>
</dbReference>
<protein>
    <submittedName>
        <fullName evidence="4">ATPase</fullName>
    </submittedName>
</protein>
<evidence type="ECO:0000256" key="1">
    <source>
        <dbReference type="ARBA" id="ARBA00006709"/>
    </source>
</evidence>
<dbReference type="PANTHER" id="PTHR38682:SF1">
    <property type="entry name" value="V-TYPE ATP SYNTHASE SUBUNIT C"/>
    <property type="match status" value="1"/>
</dbReference>
<evidence type="ECO:0000256" key="2">
    <source>
        <dbReference type="ARBA" id="ARBA00022448"/>
    </source>
</evidence>
<dbReference type="InterPro" id="IPR002843">
    <property type="entry name" value="ATPase_V0-cplx_csu/dsu"/>
</dbReference>
<dbReference type="Pfam" id="PF01992">
    <property type="entry name" value="vATP-synt_AC39"/>
    <property type="match status" value="1"/>
</dbReference>
<dbReference type="InterPro" id="IPR044911">
    <property type="entry name" value="V-type_ATPase_csu/dsu_dom_3"/>
</dbReference>
<dbReference type="PANTHER" id="PTHR38682">
    <property type="entry name" value="V-TYPE ATP SYNTHASE SUBUNIT C"/>
    <property type="match status" value="1"/>
</dbReference>
<dbReference type="Gene3D" id="1.20.1690.10">
    <property type="entry name" value="V-type ATP synthase subunit C domain"/>
    <property type="match status" value="2"/>
</dbReference>
<dbReference type="EMBL" id="NRRY01000003">
    <property type="protein sequence ID" value="MBK1617352.1"/>
    <property type="molecule type" value="Genomic_DNA"/>
</dbReference>
<keyword evidence="3" id="KW-0406">Ion transport</keyword>
<comment type="caution">
    <text evidence="4">The sequence shown here is derived from an EMBL/GenBank/DDBJ whole genome shotgun (WGS) entry which is preliminary data.</text>
</comment>
<reference evidence="4 5" key="1">
    <citation type="journal article" date="2020" name="Microorganisms">
        <title>Osmotic Adaptation and Compatible Solute Biosynthesis of Phototrophic Bacteria as Revealed from Genome Analyses.</title>
        <authorList>
            <person name="Imhoff J.F."/>
            <person name="Rahn T."/>
            <person name="Kunzel S."/>
            <person name="Keller A."/>
            <person name="Neulinger S.C."/>
        </authorList>
    </citation>
    <scope>NUCLEOTIDE SEQUENCE [LARGE SCALE GENOMIC DNA]</scope>
    <source>
        <strain evidence="4 5">DSM 25653</strain>
    </source>
</reference>
<dbReference type="AlphaFoldDB" id="A0A9X0W5G7"/>
<accession>A0A9X0W5G7</accession>
<dbReference type="Gene3D" id="1.10.132.50">
    <property type="entry name" value="ATP synthase (C/AC39) subunit, domain 3"/>
    <property type="match status" value="1"/>
</dbReference>
<keyword evidence="2" id="KW-0813">Transport</keyword>
<organism evidence="4 5">
    <name type="scientific">Lamprobacter modestohalophilus</name>
    <dbReference type="NCBI Taxonomy" id="1064514"/>
    <lineage>
        <taxon>Bacteria</taxon>
        <taxon>Pseudomonadati</taxon>
        <taxon>Pseudomonadota</taxon>
        <taxon>Gammaproteobacteria</taxon>
        <taxon>Chromatiales</taxon>
        <taxon>Chromatiaceae</taxon>
        <taxon>Lamprobacter</taxon>
    </lineage>
</organism>
<sequence>MHEPYLNTRVSAMAEHLVDPDEVMTLCGLSLPELAQRFGLEGLLEDSLDRRAKSRSVKQALINTLLDELRILIRPMAAAEAGLILAWGRKYALFNLKTLLRGKLYELDQAEIRANLFELPAHVRLPQQDLFQAEGVLELLRKLEQGPYSLIAKQAREVFEQKRDPFALEAAIDQRYYSEMARRLQQVHESSQPELKQLLGAVLDRVALMWLLRFRFSYALSPSETFYQLVPSVRLLHRDRLLTLVNLDSLEEIIAALPEPLKSALAGSQSAIEVQQRLGGYVTQEARRLLARGHSGVARSLAYLILREHGVLMLFALVQGQLLGLPRDLVEIAVEAHPPDCALPLQSAA</sequence>
<dbReference type="InterPro" id="IPR036079">
    <property type="entry name" value="ATPase_csu/dsu_sf"/>
</dbReference>
<evidence type="ECO:0000313" key="4">
    <source>
        <dbReference type="EMBL" id="MBK1617352.1"/>
    </source>
</evidence>
<dbReference type="InterPro" id="IPR050873">
    <property type="entry name" value="V-ATPase_V0D/AC39_subunit"/>
</dbReference>
<dbReference type="RefSeq" id="WP_200238208.1">
    <property type="nucleotide sequence ID" value="NZ_NRRY01000003.1"/>
</dbReference>
<keyword evidence="5" id="KW-1185">Reference proteome</keyword>
<name>A0A9X0W5G7_9GAMM</name>
<dbReference type="SUPFAM" id="SSF103486">
    <property type="entry name" value="V-type ATP synthase subunit C"/>
    <property type="match status" value="1"/>
</dbReference>
<comment type="similarity">
    <text evidence="1">Belongs to the V-ATPase V0D/AC39 subunit family.</text>
</comment>
<proteinExistence type="inferred from homology"/>
<evidence type="ECO:0000256" key="3">
    <source>
        <dbReference type="ARBA" id="ARBA00023065"/>
    </source>
</evidence>
<dbReference type="Proteomes" id="UP001138768">
    <property type="component" value="Unassembled WGS sequence"/>
</dbReference>